<organism evidence="10 11">
    <name type="scientific">Psychromonas marina</name>
    <dbReference type="NCBI Taxonomy" id="88364"/>
    <lineage>
        <taxon>Bacteria</taxon>
        <taxon>Pseudomonadati</taxon>
        <taxon>Pseudomonadota</taxon>
        <taxon>Gammaproteobacteria</taxon>
        <taxon>Alteromonadales</taxon>
        <taxon>Psychromonadaceae</taxon>
        <taxon>Psychromonas</taxon>
    </lineage>
</organism>
<dbReference type="InterPro" id="IPR053967">
    <property type="entry name" value="LlgE_F_G-like_D1"/>
</dbReference>
<name>A0ABQ6DW13_9GAMM</name>
<keyword evidence="10" id="KW-0282">Flagellum</keyword>
<dbReference type="InterPro" id="IPR020013">
    <property type="entry name" value="Flagellar_FlgE/F/G"/>
</dbReference>
<dbReference type="RefSeq" id="WP_284202410.1">
    <property type="nucleotide sequence ID" value="NZ_BSPQ01000001.1"/>
</dbReference>
<dbReference type="InterPro" id="IPR019776">
    <property type="entry name" value="Flagellar_basal_body_rod_CS"/>
</dbReference>
<comment type="subcellular location">
    <subcellularLocation>
        <location evidence="1 5">Bacterial flagellum basal body</location>
    </subcellularLocation>
</comment>
<dbReference type="Pfam" id="PF06429">
    <property type="entry name" value="Flg_bbr_C"/>
    <property type="match status" value="1"/>
</dbReference>
<gene>
    <name evidence="10" type="primary">flgE</name>
    <name evidence="10" type="ORF">GCM10007916_03570</name>
</gene>
<keyword evidence="4 5" id="KW-0975">Bacterial flagellum</keyword>
<dbReference type="Gene3D" id="2.60.98.20">
    <property type="entry name" value="Flagellar hook protein FlgE"/>
    <property type="match status" value="1"/>
</dbReference>
<dbReference type="InterPro" id="IPR037058">
    <property type="entry name" value="Falgellar_hook_FlgE_sf"/>
</dbReference>
<feature type="domain" description="Flagellar basal body rod protein N-terminal" evidence="6">
    <location>
        <begin position="3"/>
        <end position="33"/>
    </location>
</feature>
<dbReference type="Pfam" id="PF07559">
    <property type="entry name" value="FlgE_D2"/>
    <property type="match status" value="1"/>
</dbReference>
<evidence type="ECO:0000259" key="7">
    <source>
        <dbReference type="Pfam" id="PF06429"/>
    </source>
</evidence>
<protein>
    <recommendedName>
        <fullName evidence="3 5">Flagellar hook protein FlgE</fullName>
    </recommendedName>
</protein>
<keyword evidence="11" id="KW-1185">Reference proteome</keyword>
<evidence type="ECO:0000259" key="8">
    <source>
        <dbReference type="Pfam" id="PF07559"/>
    </source>
</evidence>
<evidence type="ECO:0000256" key="3">
    <source>
        <dbReference type="ARBA" id="ARBA00019015"/>
    </source>
</evidence>
<keyword evidence="10" id="KW-0969">Cilium</keyword>
<evidence type="ECO:0000259" key="9">
    <source>
        <dbReference type="Pfam" id="PF22692"/>
    </source>
</evidence>
<dbReference type="InterPro" id="IPR010930">
    <property type="entry name" value="Flg_bb/hook_C_dom"/>
</dbReference>
<proteinExistence type="inferred from homology"/>
<comment type="function">
    <text evidence="5">A flexible structure which links the flagellar filament to the drive apparatus in the basal body.</text>
</comment>
<feature type="domain" description="Flagellar hook protein FlgE/F/G-like D1" evidence="9">
    <location>
        <begin position="83"/>
        <end position="153"/>
    </location>
</feature>
<comment type="similarity">
    <text evidence="2 5">Belongs to the flagella basal body rod proteins family.</text>
</comment>
<dbReference type="Proteomes" id="UP001157353">
    <property type="component" value="Unassembled WGS sequence"/>
</dbReference>
<evidence type="ECO:0000256" key="2">
    <source>
        <dbReference type="ARBA" id="ARBA00009677"/>
    </source>
</evidence>
<dbReference type="EMBL" id="BSPQ01000001">
    <property type="protein sequence ID" value="GLS89290.1"/>
    <property type="molecule type" value="Genomic_DNA"/>
</dbReference>
<dbReference type="PROSITE" id="PS00588">
    <property type="entry name" value="FLAGELLA_BB_ROD"/>
    <property type="match status" value="1"/>
</dbReference>
<evidence type="ECO:0000313" key="10">
    <source>
        <dbReference type="EMBL" id="GLS89290.1"/>
    </source>
</evidence>
<feature type="domain" description="Flagellar hook protein FlgE D2" evidence="8">
    <location>
        <begin position="167"/>
        <end position="346"/>
    </location>
</feature>
<evidence type="ECO:0000256" key="1">
    <source>
        <dbReference type="ARBA" id="ARBA00004117"/>
    </source>
</evidence>
<dbReference type="InterPro" id="IPR037925">
    <property type="entry name" value="FlgE/F/G-like"/>
</dbReference>
<dbReference type="InterPro" id="IPR001444">
    <property type="entry name" value="Flag_bb_rod_N"/>
</dbReference>
<feature type="domain" description="Flagellar basal-body/hook protein C-terminal" evidence="7">
    <location>
        <begin position="421"/>
        <end position="464"/>
    </location>
</feature>
<dbReference type="NCBIfam" id="TIGR03506">
    <property type="entry name" value="FlgEFG_subfam"/>
    <property type="match status" value="1"/>
</dbReference>
<evidence type="ECO:0000256" key="4">
    <source>
        <dbReference type="ARBA" id="ARBA00023143"/>
    </source>
</evidence>
<dbReference type="SUPFAM" id="SSF117143">
    <property type="entry name" value="Flagellar hook protein flgE"/>
    <property type="match status" value="1"/>
</dbReference>
<dbReference type="InterPro" id="IPR011491">
    <property type="entry name" value="FlgE_D2"/>
</dbReference>
<dbReference type="Pfam" id="PF00460">
    <property type="entry name" value="Flg_bb_rod"/>
    <property type="match status" value="1"/>
</dbReference>
<evidence type="ECO:0000313" key="11">
    <source>
        <dbReference type="Proteomes" id="UP001157353"/>
    </source>
</evidence>
<evidence type="ECO:0000259" key="6">
    <source>
        <dbReference type="Pfam" id="PF00460"/>
    </source>
</evidence>
<dbReference type="Pfam" id="PF22692">
    <property type="entry name" value="LlgE_F_G_D1"/>
    <property type="match status" value="1"/>
</dbReference>
<dbReference type="PANTHER" id="PTHR30435:SF1">
    <property type="entry name" value="FLAGELLAR HOOK PROTEIN FLGE"/>
    <property type="match status" value="1"/>
</dbReference>
<keyword evidence="10" id="KW-0966">Cell projection</keyword>
<accession>A0ABQ6DW13</accession>
<evidence type="ECO:0000256" key="5">
    <source>
        <dbReference type="RuleBase" id="RU362116"/>
    </source>
</evidence>
<comment type="caution">
    <text evidence="10">The sequence shown here is derived from an EMBL/GenBank/DDBJ whole genome shotgun (WGS) entry which is preliminary data.</text>
</comment>
<dbReference type="PANTHER" id="PTHR30435">
    <property type="entry name" value="FLAGELLAR PROTEIN"/>
    <property type="match status" value="1"/>
</dbReference>
<reference evidence="11" key="1">
    <citation type="journal article" date="2019" name="Int. J. Syst. Evol. Microbiol.">
        <title>The Global Catalogue of Microorganisms (GCM) 10K type strain sequencing project: providing services to taxonomists for standard genome sequencing and annotation.</title>
        <authorList>
            <consortium name="The Broad Institute Genomics Platform"/>
            <consortium name="The Broad Institute Genome Sequencing Center for Infectious Disease"/>
            <person name="Wu L."/>
            <person name="Ma J."/>
        </authorList>
    </citation>
    <scope>NUCLEOTIDE SEQUENCE [LARGE SCALE GENOMIC DNA]</scope>
    <source>
        <strain evidence="11">NBRC 103166</strain>
    </source>
</reference>
<sequence>MSFNIALSGISAAQKDLDSTANNISNVNTVGFKESRAEFQSVYANSLFSNSKTKTGDGASVAAVAQQFHQGSLKFTENPLDLAITGSGFFATAGNLDDRSLSYTRSGTFKLNNENFIVDNSGNYLQAFPVNADGTSSSVSVSTTQPIQIPETAGTPVKTSEVGVTLNLPAGDETYDPANFDPNDPSTYNNSTSVTVYDSLGEAHIMSTYYVKPEGASYSGESNWVAFMTMSKDGETVGIDAWDGTNGPITSQYQKDTTGDGVADANANATYTDANGATRTGVVLNFDDVGGYKGNTPANLTFAPLGINGAGVLDPGADGAQQLTLNFKEPTQFASSFEVTALEQDGLTVGRLTGVEVGDDGLVKATYSNGTSQPLSRVAIVRFRNEQGLAQTGSSWIASQNSGDPIAGEAASGSFGSINSAALEQSNVNLTTELVDLITAQRNFQANSRALEINNTLQQTILQIR</sequence>
<dbReference type="NCBIfam" id="NF004240">
    <property type="entry name" value="PRK05682.1-4"/>
    <property type="match status" value="1"/>
</dbReference>